<gene>
    <name evidence="2" type="ORF">P0O15_09605</name>
</gene>
<dbReference type="SUPFAM" id="SSF51161">
    <property type="entry name" value="Trimeric LpxA-like enzymes"/>
    <property type="match status" value="1"/>
</dbReference>
<dbReference type="InterPro" id="IPR011004">
    <property type="entry name" value="Trimer_LpxA-like_sf"/>
</dbReference>
<protein>
    <submittedName>
        <fullName evidence="2">Acyltransferase</fullName>
    </submittedName>
</protein>
<dbReference type="EMBL" id="JARFPK010000039">
    <property type="protein sequence ID" value="MDF0591413.1"/>
    <property type="molecule type" value="Genomic_DNA"/>
</dbReference>
<dbReference type="Pfam" id="PF00132">
    <property type="entry name" value="Hexapep"/>
    <property type="match status" value="2"/>
</dbReference>
<evidence type="ECO:0000313" key="3">
    <source>
        <dbReference type="Proteomes" id="UP001220010"/>
    </source>
</evidence>
<keyword evidence="3" id="KW-1185">Reference proteome</keyword>
<keyword evidence="2" id="KW-0012">Acyltransferase</keyword>
<dbReference type="InterPro" id="IPR018357">
    <property type="entry name" value="Hexapep_transf_CS"/>
</dbReference>
<dbReference type="InterPro" id="IPR050179">
    <property type="entry name" value="Trans_hexapeptide_repeat"/>
</dbReference>
<organism evidence="2 3">
    <name type="scientific">Candidatus Methanocrinis natronophilus</name>
    <dbReference type="NCBI Taxonomy" id="3033396"/>
    <lineage>
        <taxon>Archaea</taxon>
        <taxon>Methanobacteriati</taxon>
        <taxon>Methanobacteriota</taxon>
        <taxon>Stenosarchaea group</taxon>
        <taxon>Methanomicrobia</taxon>
        <taxon>Methanotrichales</taxon>
        <taxon>Methanotrichaceae</taxon>
        <taxon>Methanocrinis</taxon>
    </lineage>
</organism>
<comment type="caution">
    <text evidence="2">The sequence shown here is derived from an EMBL/GenBank/DDBJ whole genome shotgun (WGS) entry which is preliminary data.</text>
</comment>
<dbReference type="Proteomes" id="UP001220010">
    <property type="component" value="Unassembled WGS sequence"/>
</dbReference>
<dbReference type="Gene3D" id="2.160.10.10">
    <property type="entry name" value="Hexapeptide repeat proteins"/>
    <property type="match status" value="1"/>
</dbReference>
<dbReference type="PROSITE" id="PS00101">
    <property type="entry name" value="HEXAPEP_TRANSFERASES"/>
    <property type="match status" value="1"/>
</dbReference>
<accession>A0ABT5X9R5</accession>
<dbReference type="CDD" id="cd03358">
    <property type="entry name" value="LbH_WxcM_N_like"/>
    <property type="match status" value="1"/>
</dbReference>
<sequence>MNEPLYLGEVRLGRGSVVQGGVVVGGEGGLTVIGDGATIRSGTVIYPSVRIGKGFRTGHHVLIRENTDIADHVLIGTNSVVDGNCEIGDRVSVQTNVYITTNTIIEDDVFMGPCSVTSNDRYMVRGAELIGPRIKRGARIGANATILPGIVIGEGAIVGAGSVVTRDVADGATVVGNPARSLDLKSR</sequence>
<evidence type="ECO:0000313" key="2">
    <source>
        <dbReference type="EMBL" id="MDF0591413.1"/>
    </source>
</evidence>
<dbReference type="GO" id="GO:0016746">
    <property type="term" value="F:acyltransferase activity"/>
    <property type="evidence" value="ECO:0007669"/>
    <property type="project" value="UniProtKB-KW"/>
</dbReference>
<name>A0ABT5X9R5_9EURY</name>
<keyword evidence="1" id="KW-0808">Transferase</keyword>
<dbReference type="PANTHER" id="PTHR43300">
    <property type="entry name" value="ACETYLTRANSFERASE"/>
    <property type="match status" value="1"/>
</dbReference>
<dbReference type="PANTHER" id="PTHR43300:SF4">
    <property type="entry name" value="ACYL-[ACYL-CARRIER-PROTEIN]--UDP-N-ACETYLGLUCOSAMINE O-ACYLTRANSFERASE"/>
    <property type="match status" value="1"/>
</dbReference>
<dbReference type="InterPro" id="IPR001451">
    <property type="entry name" value="Hexapep"/>
</dbReference>
<evidence type="ECO:0000256" key="1">
    <source>
        <dbReference type="ARBA" id="ARBA00022679"/>
    </source>
</evidence>
<reference evidence="2 3" key="1">
    <citation type="submission" date="2023-03" db="EMBL/GenBank/DDBJ databases">
        <title>WGS of Methanotrichaceae archaeon Mx.</title>
        <authorList>
            <person name="Sorokin D.Y."/>
            <person name="Merkel A.Y."/>
        </authorList>
    </citation>
    <scope>NUCLEOTIDE SEQUENCE [LARGE SCALE GENOMIC DNA]</scope>
    <source>
        <strain evidence="2 3">Mx</strain>
    </source>
</reference>
<dbReference type="RefSeq" id="WP_316967146.1">
    <property type="nucleotide sequence ID" value="NZ_JARFPK010000039.1"/>
</dbReference>
<proteinExistence type="predicted"/>